<dbReference type="Pfam" id="PF12627">
    <property type="entry name" value="PolyA_pol_RNAbd"/>
    <property type="match status" value="1"/>
</dbReference>
<dbReference type="InterPro" id="IPR002646">
    <property type="entry name" value="PolA_pol_head_dom"/>
</dbReference>
<dbReference type="CDD" id="cd05398">
    <property type="entry name" value="NT_ClassII-CCAase"/>
    <property type="match status" value="1"/>
</dbReference>
<dbReference type="GO" id="GO:0000166">
    <property type="term" value="F:nucleotide binding"/>
    <property type="evidence" value="ECO:0007669"/>
    <property type="project" value="UniProtKB-KW"/>
</dbReference>
<keyword evidence="4 13" id="KW-0548">Nucleotidyltransferase</keyword>
<feature type="domain" description="Poly A polymerase head" evidence="10">
    <location>
        <begin position="18"/>
        <end position="138"/>
    </location>
</feature>
<evidence type="ECO:0000256" key="7">
    <source>
        <dbReference type="ARBA" id="ARBA00022842"/>
    </source>
</evidence>
<dbReference type="PANTHER" id="PTHR46173">
    <property type="entry name" value="CCA TRNA NUCLEOTIDYLTRANSFERASE 1, MITOCHONDRIAL"/>
    <property type="match status" value="1"/>
</dbReference>
<dbReference type="GO" id="GO:0046872">
    <property type="term" value="F:metal ion binding"/>
    <property type="evidence" value="ECO:0007669"/>
    <property type="project" value="UniProtKB-KW"/>
</dbReference>
<evidence type="ECO:0000256" key="4">
    <source>
        <dbReference type="ARBA" id="ARBA00022695"/>
    </source>
</evidence>
<keyword evidence="7" id="KW-0460">Magnesium</keyword>
<comment type="similarity">
    <text evidence="9">Belongs to the tRNA nucleotidyltransferase/poly(A) polymerase family.</text>
</comment>
<dbReference type="GO" id="GO:0008033">
    <property type="term" value="P:tRNA processing"/>
    <property type="evidence" value="ECO:0007669"/>
    <property type="project" value="UniProtKB-KW"/>
</dbReference>
<feature type="domain" description="CCA-adding enzyme C-terminal" evidence="12">
    <location>
        <begin position="256"/>
        <end position="368"/>
    </location>
</feature>
<evidence type="ECO:0000256" key="5">
    <source>
        <dbReference type="ARBA" id="ARBA00022723"/>
    </source>
</evidence>
<dbReference type="Pfam" id="PF01743">
    <property type="entry name" value="PolyA_pol"/>
    <property type="match status" value="1"/>
</dbReference>
<keyword evidence="6" id="KW-0547">Nucleotide-binding</keyword>
<dbReference type="GO" id="GO:0004810">
    <property type="term" value="F:CCA tRNA nucleotidyltransferase activity"/>
    <property type="evidence" value="ECO:0007669"/>
    <property type="project" value="UniProtKB-EC"/>
</dbReference>
<dbReference type="Proteomes" id="UP000509222">
    <property type="component" value="Chromosome"/>
</dbReference>
<evidence type="ECO:0000256" key="6">
    <source>
        <dbReference type="ARBA" id="ARBA00022741"/>
    </source>
</evidence>
<dbReference type="SUPFAM" id="SSF81891">
    <property type="entry name" value="Poly A polymerase C-terminal region-like"/>
    <property type="match status" value="1"/>
</dbReference>
<gene>
    <name evidence="13" type="ORF">HF394_18430</name>
</gene>
<dbReference type="EC" id="2.7.7.72" evidence="13"/>
<feature type="domain" description="tRNA nucleotidyltransferase/poly(A) polymerase RNA and SrmB- binding" evidence="11">
    <location>
        <begin position="165"/>
        <end position="220"/>
    </location>
</feature>
<evidence type="ECO:0000313" key="14">
    <source>
        <dbReference type="Proteomes" id="UP000509222"/>
    </source>
</evidence>
<keyword evidence="5" id="KW-0479">Metal-binding</keyword>
<evidence type="ECO:0000256" key="2">
    <source>
        <dbReference type="ARBA" id="ARBA00022679"/>
    </source>
</evidence>
<evidence type="ECO:0000256" key="9">
    <source>
        <dbReference type="RuleBase" id="RU003953"/>
    </source>
</evidence>
<dbReference type="Gene3D" id="1.10.3090.10">
    <property type="entry name" value="cca-adding enzyme, domain 2"/>
    <property type="match status" value="1"/>
</dbReference>
<dbReference type="InterPro" id="IPR050264">
    <property type="entry name" value="Bact_CCA-adding_enz_type3_sf"/>
</dbReference>
<dbReference type="Gene3D" id="1.10.246.80">
    <property type="match status" value="1"/>
</dbReference>
<dbReference type="GO" id="GO:0000049">
    <property type="term" value="F:tRNA binding"/>
    <property type="evidence" value="ECO:0007669"/>
    <property type="project" value="TreeGrafter"/>
</dbReference>
<evidence type="ECO:0000256" key="1">
    <source>
        <dbReference type="ARBA" id="ARBA00001946"/>
    </source>
</evidence>
<evidence type="ECO:0000259" key="12">
    <source>
        <dbReference type="Pfam" id="PF13735"/>
    </source>
</evidence>
<dbReference type="NCBIfam" id="NF009814">
    <property type="entry name" value="PRK13299.1"/>
    <property type="match status" value="1"/>
</dbReference>
<evidence type="ECO:0000259" key="11">
    <source>
        <dbReference type="Pfam" id="PF12627"/>
    </source>
</evidence>
<reference evidence="13 14" key="1">
    <citation type="submission" date="2020-04" db="EMBL/GenBank/DDBJ databases">
        <authorList>
            <person name="Pajer P."/>
            <person name="Broz P."/>
        </authorList>
    </citation>
    <scope>NUCLEOTIDE SEQUENCE [LARGE SCALE GENOMIC DNA]</scope>
    <source>
        <strain evidence="14">NRL-ATB46093</strain>
    </source>
</reference>
<dbReference type="Gene3D" id="3.30.460.10">
    <property type="entry name" value="Beta Polymerase, domain 2"/>
    <property type="match status" value="1"/>
</dbReference>
<dbReference type="InterPro" id="IPR043519">
    <property type="entry name" value="NT_sf"/>
</dbReference>
<organism evidence="13 14">
    <name type="scientific">Planococcus glaciei</name>
    <dbReference type="NCBI Taxonomy" id="459472"/>
    <lineage>
        <taxon>Bacteria</taxon>
        <taxon>Bacillati</taxon>
        <taxon>Bacillota</taxon>
        <taxon>Bacilli</taxon>
        <taxon>Bacillales</taxon>
        <taxon>Caryophanaceae</taxon>
        <taxon>Planococcus</taxon>
    </lineage>
</organism>
<sequence>MKTALKVVETLEKGGFEAYIVGGAVRDLLLGKAPHDIDVATNAAPQQVKSFFSRTIDTGIAHGTVLVMLDGEGTEVTTFRTEGAYSDKRRPDTVKFVQSLEEDLKRRDFTINAMALDKTQAIIDPFGGRTDLEKRLIRAVGNPEERFQEDALRMLRAVRFSGQLDFQIDRETLLSIQKEAEGIRSIAVERLKNELDKIMVQGHTARSMSYLKESGLTGHLPAGPLFGTDWSFYEATGQPAGGWAYMLYRGNAGFMEIQAYKFSNEERKLIEQSLKAAGLGQWDDWTYYIFSAEQLEIAAMLAGKKADIAGRKAALPIQTKSDLAVNGANLMEWSGKKQGPWLKKWIEALEQNIVYGKLENDKESIKDWFINEYHSDA</sequence>
<evidence type="ECO:0000259" key="10">
    <source>
        <dbReference type="Pfam" id="PF01743"/>
    </source>
</evidence>
<evidence type="ECO:0000313" key="13">
    <source>
        <dbReference type="EMBL" id="QKX52392.1"/>
    </source>
</evidence>
<dbReference type="PANTHER" id="PTHR46173:SF1">
    <property type="entry name" value="CCA TRNA NUCLEOTIDYLTRANSFERASE 1, MITOCHONDRIAL"/>
    <property type="match status" value="1"/>
</dbReference>
<keyword evidence="8 9" id="KW-0694">RNA-binding</keyword>
<dbReference type="AlphaFoldDB" id="A0A7H8QFR2"/>
<evidence type="ECO:0000256" key="3">
    <source>
        <dbReference type="ARBA" id="ARBA00022694"/>
    </source>
</evidence>
<dbReference type="Pfam" id="PF13735">
    <property type="entry name" value="tRNA_NucTran2_2"/>
    <property type="match status" value="1"/>
</dbReference>
<keyword evidence="14" id="KW-1185">Reference proteome</keyword>
<reference evidence="14" key="2">
    <citation type="submission" date="2020-06" db="EMBL/GenBank/DDBJ databases">
        <title>Isolation of Planomicrobium glaciei.</title>
        <authorList>
            <person name="Malisova L."/>
            <person name="Safrankova R."/>
            <person name="Jakubu V."/>
            <person name="Spanelova P."/>
        </authorList>
    </citation>
    <scope>NUCLEOTIDE SEQUENCE [LARGE SCALE GENOMIC DNA]</scope>
    <source>
        <strain evidence="14">NRL-ATB46093</strain>
    </source>
</reference>
<evidence type="ECO:0000256" key="8">
    <source>
        <dbReference type="ARBA" id="ARBA00022884"/>
    </source>
</evidence>
<name>A0A7H8QFR2_9BACL</name>
<accession>A0A7H8QFR2</accession>
<proteinExistence type="inferred from homology"/>
<dbReference type="InterPro" id="IPR032810">
    <property type="entry name" value="CCA-adding_enz_C"/>
</dbReference>
<keyword evidence="2 9" id="KW-0808">Transferase</keyword>
<protein>
    <submittedName>
        <fullName evidence="13">CCA tRNA nucleotidyltransferase</fullName>
        <ecNumber evidence="13">2.7.7.72</ecNumber>
    </submittedName>
</protein>
<dbReference type="SUPFAM" id="SSF81301">
    <property type="entry name" value="Nucleotidyltransferase"/>
    <property type="match status" value="1"/>
</dbReference>
<dbReference type="EMBL" id="CP051177">
    <property type="protein sequence ID" value="QKX52392.1"/>
    <property type="molecule type" value="Genomic_DNA"/>
</dbReference>
<keyword evidence="3" id="KW-0819">tRNA processing</keyword>
<dbReference type="InterPro" id="IPR032828">
    <property type="entry name" value="PolyA_RNA-bd"/>
</dbReference>
<comment type="cofactor">
    <cofactor evidence="1">
        <name>Mg(2+)</name>
        <dbReference type="ChEBI" id="CHEBI:18420"/>
    </cofactor>
</comment>
<dbReference type="RefSeq" id="WP_176295062.1">
    <property type="nucleotide sequence ID" value="NZ_CP051177.1"/>
</dbReference>